<dbReference type="EMBL" id="BDGU01001940">
    <property type="protein sequence ID" value="GAW10631.1"/>
    <property type="molecule type" value="Genomic_DNA"/>
</dbReference>
<evidence type="ECO:0000259" key="2">
    <source>
        <dbReference type="Pfam" id="PF08593"/>
    </source>
</evidence>
<dbReference type="Pfam" id="PF08593">
    <property type="entry name" value="Mug135_C"/>
    <property type="match status" value="1"/>
</dbReference>
<sequence>MNAVPAWFNGAFQAALAPILQEVQGLRDDVGRMRRELVVLSNQAKGDGLRMPFAAVHDENGNLPSPALNLPELQNINVLNDLTHDQALGWYQHYFPEGANESRTAMVNQIAHYIGYFAAL</sequence>
<gene>
    <name evidence="3" type="ORF">LENED_012919</name>
</gene>
<comment type="caution">
    <text evidence="3">The sequence shown here is derived from an EMBL/GenBank/DDBJ whole genome shotgun (WGS) entry which is preliminary data.</text>
</comment>
<dbReference type="Proteomes" id="UP000188533">
    <property type="component" value="Unassembled WGS sequence"/>
</dbReference>
<accession>A0A1Q3ETS4</accession>
<reference evidence="3 4" key="2">
    <citation type="submission" date="2017-02" db="EMBL/GenBank/DDBJ databases">
        <title>A genome survey and senescence transcriptome analysis in Lentinula edodes.</title>
        <authorList>
            <person name="Sakamoto Y."/>
            <person name="Nakade K."/>
            <person name="Sato S."/>
            <person name="Yoshida Y."/>
            <person name="Miyazaki K."/>
            <person name="Natsume S."/>
            <person name="Konno N."/>
        </authorList>
    </citation>
    <scope>NUCLEOTIDE SEQUENCE [LARGE SCALE GENOMIC DNA]</scope>
    <source>
        <strain evidence="3 4">NBRC 111202</strain>
    </source>
</reference>
<keyword evidence="4" id="KW-1185">Reference proteome</keyword>
<dbReference type="InterPro" id="IPR013902">
    <property type="entry name" value="Mug135-like_C"/>
</dbReference>
<comment type="similarity">
    <text evidence="1">Belongs to the UPF0612 family.</text>
</comment>
<evidence type="ECO:0000313" key="3">
    <source>
        <dbReference type="EMBL" id="GAW10631.1"/>
    </source>
</evidence>
<evidence type="ECO:0000313" key="4">
    <source>
        <dbReference type="Proteomes" id="UP000188533"/>
    </source>
</evidence>
<reference evidence="3 4" key="1">
    <citation type="submission" date="2016-08" db="EMBL/GenBank/DDBJ databases">
        <authorList>
            <consortium name="Lentinula edodes genome sequencing consortium"/>
            <person name="Sakamoto Y."/>
            <person name="Nakade K."/>
            <person name="Sato S."/>
            <person name="Yoshida Y."/>
            <person name="Miyazaki K."/>
            <person name="Natsume S."/>
            <person name="Konno N."/>
        </authorList>
    </citation>
    <scope>NUCLEOTIDE SEQUENCE [LARGE SCALE GENOMIC DNA]</scope>
    <source>
        <strain evidence="3 4">NBRC 111202</strain>
    </source>
</reference>
<dbReference type="AlphaFoldDB" id="A0A1Q3ETS4"/>
<feature type="domain" description="Mug135-like C-terminal" evidence="2">
    <location>
        <begin position="41"/>
        <end position="116"/>
    </location>
</feature>
<name>A0A1Q3ETS4_LENED</name>
<proteinExistence type="inferred from homology"/>
<organism evidence="3 4">
    <name type="scientific">Lentinula edodes</name>
    <name type="common">Shiitake mushroom</name>
    <name type="synonym">Lentinus edodes</name>
    <dbReference type="NCBI Taxonomy" id="5353"/>
    <lineage>
        <taxon>Eukaryota</taxon>
        <taxon>Fungi</taxon>
        <taxon>Dikarya</taxon>
        <taxon>Basidiomycota</taxon>
        <taxon>Agaricomycotina</taxon>
        <taxon>Agaricomycetes</taxon>
        <taxon>Agaricomycetidae</taxon>
        <taxon>Agaricales</taxon>
        <taxon>Marasmiineae</taxon>
        <taxon>Omphalotaceae</taxon>
        <taxon>Lentinula</taxon>
    </lineage>
</organism>
<evidence type="ECO:0000256" key="1">
    <source>
        <dbReference type="ARBA" id="ARBA00005788"/>
    </source>
</evidence>
<protein>
    <recommendedName>
        <fullName evidence="2">Mug135-like C-terminal domain-containing protein</fullName>
    </recommendedName>
</protein>